<gene>
    <name evidence="3" type="ORF">DPMN_136892</name>
</gene>
<keyword evidence="1" id="KW-0812">Transmembrane</keyword>
<dbReference type="Pfam" id="PF13843">
    <property type="entry name" value="DDE_Tnp_1_7"/>
    <property type="match status" value="1"/>
</dbReference>
<keyword evidence="1" id="KW-0472">Membrane</keyword>
<reference evidence="3" key="1">
    <citation type="journal article" date="2019" name="bioRxiv">
        <title>The Genome of the Zebra Mussel, Dreissena polymorpha: A Resource for Invasive Species Research.</title>
        <authorList>
            <person name="McCartney M.A."/>
            <person name="Auch B."/>
            <person name="Kono T."/>
            <person name="Mallez S."/>
            <person name="Zhang Y."/>
            <person name="Obille A."/>
            <person name="Becker A."/>
            <person name="Abrahante J.E."/>
            <person name="Garbe J."/>
            <person name="Badalamenti J.P."/>
            <person name="Herman A."/>
            <person name="Mangelson H."/>
            <person name="Liachko I."/>
            <person name="Sullivan S."/>
            <person name="Sone E.D."/>
            <person name="Koren S."/>
            <person name="Silverstein K.A.T."/>
            <person name="Beckman K.B."/>
            <person name="Gohl D.M."/>
        </authorList>
    </citation>
    <scope>NUCLEOTIDE SEQUENCE</scope>
    <source>
        <strain evidence="3">Duluth1</strain>
        <tissue evidence="3">Whole animal</tissue>
    </source>
</reference>
<keyword evidence="4" id="KW-1185">Reference proteome</keyword>
<dbReference type="EMBL" id="JAIWYP010000006">
    <property type="protein sequence ID" value="KAH3808535.1"/>
    <property type="molecule type" value="Genomic_DNA"/>
</dbReference>
<feature type="domain" description="PiggyBac transposable element-derived protein" evidence="2">
    <location>
        <begin position="2"/>
        <end position="42"/>
    </location>
</feature>
<proteinExistence type="predicted"/>
<dbReference type="PANTHER" id="PTHR46599:SF2">
    <property type="entry name" value="PIGGYBAC TRANSPOSABLE ELEMENT-DERIVED PROTEIN 4-LIKE"/>
    <property type="match status" value="1"/>
</dbReference>
<evidence type="ECO:0000313" key="4">
    <source>
        <dbReference type="Proteomes" id="UP000828390"/>
    </source>
</evidence>
<dbReference type="Proteomes" id="UP000828390">
    <property type="component" value="Unassembled WGS sequence"/>
</dbReference>
<sequence>MYMGGVDLHDQYRAKYDVGSCSKNYWRYLFWFLLNCCIVNAFIMYKLTFRRKIGSPTLISAWNLSGNWLRCSAKEKVQHQKAEGEMAWWSR</sequence>
<keyword evidence="1" id="KW-1133">Transmembrane helix</keyword>
<evidence type="ECO:0000313" key="3">
    <source>
        <dbReference type="EMBL" id="KAH3808535.1"/>
    </source>
</evidence>
<organism evidence="3 4">
    <name type="scientific">Dreissena polymorpha</name>
    <name type="common">Zebra mussel</name>
    <name type="synonym">Mytilus polymorpha</name>
    <dbReference type="NCBI Taxonomy" id="45954"/>
    <lineage>
        <taxon>Eukaryota</taxon>
        <taxon>Metazoa</taxon>
        <taxon>Spiralia</taxon>
        <taxon>Lophotrochozoa</taxon>
        <taxon>Mollusca</taxon>
        <taxon>Bivalvia</taxon>
        <taxon>Autobranchia</taxon>
        <taxon>Heteroconchia</taxon>
        <taxon>Euheterodonta</taxon>
        <taxon>Imparidentia</taxon>
        <taxon>Neoheterodontei</taxon>
        <taxon>Myida</taxon>
        <taxon>Dreissenoidea</taxon>
        <taxon>Dreissenidae</taxon>
        <taxon>Dreissena</taxon>
    </lineage>
</organism>
<dbReference type="InterPro" id="IPR029526">
    <property type="entry name" value="PGBD"/>
</dbReference>
<accession>A0A9D4JE81</accession>
<evidence type="ECO:0000256" key="1">
    <source>
        <dbReference type="SAM" id="Phobius"/>
    </source>
</evidence>
<protein>
    <recommendedName>
        <fullName evidence="2">PiggyBac transposable element-derived protein domain-containing protein</fullName>
    </recommendedName>
</protein>
<reference evidence="3" key="2">
    <citation type="submission" date="2020-11" db="EMBL/GenBank/DDBJ databases">
        <authorList>
            <person name="McCartney M.A."/>
            <person name="Auch B."/>
            <person name="Kono T."/>
            <person name="Mallez S."/>
            <person name="Becker A."/>
            <person name="Gohl D.M."/>
            <person name="Silverstein K.A.T."/>
            <person name="Koren S."/>
            <person name="Bechman K.B."/>
            <person name="Herman A."/>
            <person name="Abrahante J.E."/>
            <person name="Garbe J."/>
        </authorList>
    </citation>
    <scope>NUCLEOTIDE SEQUENCE</scope>
    <source>
        <strain evidence="3">Duluth1</strain>
        <tissue evidence="3">Whole animal</tissue>
    </source>
</reference>
<comment type="caution">
    <text evidence="3">The sequence shown here is derived from an EMBL/GenBank/DDBJ whole genome shotgun (WGS) entry which is preliminary data.</text>
</comment>
<feature type="transmembrane region" description="Helical" evidence="1">
    <location>
        <begin position="25"/>
        <end position="45"/>
    </location>
</feature>
<dbReference type="PANTHER" id="PTHR46599">
    <property type="entry name" value="PIGGYBAC TRANSPOSABLE ELEMENT-DERIVED PROTEIN 4"/>
    <property type="match status" value="1"/>
</dbReference>
<dbReference type="AlphaFoldDB" id="A0A9D4JE81"/>
<name>A0A9D4JE81_DREPO</name>
<evidence type="ECO:0000259" key="2">
    <source>
        <dbReference type="Pfam" id="PF13843"/>
    </source>
</evidence>